<dbReference type="RefSeq" id="XP_024706216.1">
    <property type="nucleotide sequence ID" value="XM_024842544.1"/>
</dbReference>
<dbReference type="Proteomes" id="UP000234275">
    <property type="component" value="Unassembled WGS sequence"/>
</dbReference>
<evidence type="ECO:0000313" key="3">
    <source>
        <dbReference type="Proteomes" id="UP000234275"/>
    </source>
</evidence>
<keyword evidence="1" id="KW-1133">Transmembrane helix</keyword>
<evidence type="ECO:0000256" key="1">
    <source>
        <dbReference type="SAM" id="Phobius"/>
    </source>
</evidence>
<sequence>MAWVRIPLLSYLFALSFYFCVSFCRAQVLFPSLTKQKTHFSHIKRRSIHRILGMYALLNATIGLWNTDYVVSFYSLHFHLPPPQNICLRRPKKK</sequence>
<dbReference type="VEuPathDB" id="FungiDB:P170DRAFT_155620"/>
<dbReference type="GeneID" id="36550241"/>
<keyword evidence="3" id="KW-1185">Reference proteome</keyword>
<gene>
    <name evidence="2" type="ORF">P170DRAFT_155620</name>
</gene>
<evidence type="ECO:0000313" key="2">
    <source>
        <dbReference type="EMBL" id="PLB50914.1"/>
    </source>
</evidence>
<protein>
    <submittedName>
        <fullName evidence="2">Uncharacterized protein</fullName>
    </submittedName>
</protein>
<accession>A0A2I2GDE4</accession>
<dbReference type="AlphaFoldDB" id="A0A2I2GDE4"/>
<keyword evidence="1" id="KW-0812">Transmembrane</keyword>
<name>A0A2I2GDE4_9EURO</name>
<organism evidence="2 3">
    <name type="scientific">Aspergillus steynii IBT 23096</name>
    <dbReference type="NCBI Taxonomy" id="1392250"/>
    <lineage>
        <taxon>Eukaryota</taxon>
        <taxon>Fungi</taxon>
        <taxon>Dikarya</taxon>
        <taxon>Ascomycota</taxon>
        <taxon>Pezizomycotina</taxon>
        <taxon>Eurotiomycetes</taxon>
        <taxon>Eurotiomycetidae</taxon>
        <taxon>Eurotiales</taxon>
        <taxon>Aspergillaceae</taxon>
        <taxon>Aspergillus</taxon>
        <taxon>Aspergillus subgen. Circumdati</taxon>
    </lineage>
</organism>
<reference evidence="2 3" key="1">
    <citation type="submission" date="2016-12" db="EMBL/GenBank/DDBJ databases">
        <title>The genomes of Aspergillus section Nigri reveals drivers in fungal speciation.</title>
        <authorList>
            <consortium name="DOE Joint Genome Institute"/>
            <person name="Vesth T.C."/>
            <person name="Nybo J."/>
            <person name="Theobald S."/>
            <person name="Brandl J."/>
            <person name="Frisvad J.C."/>
            <person name="Nielsen K.F."/>
            <person name="Lyhne E.K."/>
            <person name="Kogle M.E."/>
            <person name="Kuo A."/>
            <person name="Riley R."/>
            <person name="Clum A."/>
            <person name="Nolan M."/>
            <person name="Lipzen A."/>
            <person name="Salamov A."/>
            <person name="Henrissat B."/>
            <person name="Wiebenga A."/>
            <person name="De Vries R.P."/>
            <person name="Grigoriev I.V."/>
            <person name="Mortensen U.H."/>
            <person name="Andersen M.R."/>
            <person name="Baker S.E."/>
        </authorList>
    </citation>
    <scope>NUCLEOTIDE SEQUENCE [LARGE SCALE GENOMIC DNA]</scope>
    <source>
        <strain evidence="2 3">IBT 23096</strain>
    </source>
</reference>
<comment type="caution">
    <text evidence="2">The sequence shown here is derived from an EMBL/GenBank/DDBJ whole genome shotgun (WGS) entry which is preliminary data.</text>
</comment>
<feature type="transmembrane region" description="Helical" evidence="1">
    <location>
        <begin position="6"/>
        <end position="26"/>
    </location>
</feature>
<proteinExistence type="predicted"/>
<dbReference type="EMBL" id="MSFO01000003">
    <property type="protein sequence ID" value="PLB50914.1"/>
    <property type="molecule type" value="Genomic_DNA"/>
</dbReference>
<feature type="transmembrane region" description="Helical" evidence="1">
    <location>
        <begin position="47"/>
        <end position="65"/>
    </location>
</feature>
<keyword evidence="1" id="KW-0472">Membrane</keyword>